<keyword evidence="4" id="KW-1185">Reference proteome</keyword>
<dbReference type="InterPro" id="IPR058916">
    <property type="entry name" value="PH_40"/>
</dbReference>
<protein>
    <recommendedName>
        <fullName evidence="2">PH domain-containing protein</fullName>
    </recommendedName>
</protein>
<dbReference type="KEGG" id="mtt:Ftrac_2023"/>
<gene>
    <name evidence="3" type="ordered locus">Ftrac_2023</name>
</gene>
<keyword evidence="1" id="KW-0812">Transmembrane</keyword>
<reference evidence="3 4" key="1">
    <citation type="journal article" date="2011" name="Stand. Genomic Sci.">
        <title>Complete genome sequence of Marivirga tractuosa type strain (H-43).</title>
        <authorList>
            <person name="Pagani I."/>
            <person name="Chertkov O."/>
            <person name="Lapidus A."/>
            <person name="Lucas S."/>
            <person name="Del Rio T.G."/>
            <person name="Tice H."/>
            <person name="Copeland A."/>
            <person name="Cheng J.F."/>
            <person name="Nolan M."/>
            <person name="Saunders E."/>
            <person name="Pitluck S."/>
            <person name="Held B."/>
            <person name="Goodwin L."/>
            <person name="Liolios K."/>
            <person name="Ovchinikova G."/>
            <person name="Ivanova N."/>
            <person name="Mavromatis K."/>
            <person name="Pati A."/>
            <person name="Chen A."/>
            <person name="Palaniappan K."/>
            <person name="Land M."/>
            <person name="Hauser L."/>
            <person name="Jeffries C.D."/>
            <person name="Detter J.C."/>
            <person name="Han C."/>
            <person name="Tapia R."/>
            <person name="Ngatchou-Djao O.D."/>
            <person name="Rohde M."/>
            <person name="Goker M."/>
            <person name="Spring S."/>
            <person name="Sikorski J."/>
            <person name="Woyke T."/>
            <person name="Bristow J."/>
            <person name="Eisen J.A."/>
            <person name="Markowitz V."/>
            <person name="Hugenholtz P."/>
            <person name="Klenk H.P."/>
            <person name="Kyrpides N.C."/>
        </authorList>
    </citation>
    <scope>NUCLEOTIDE SEQUENCE [LARGE SCALE GENOMIC DNA]</scope>
    <source>
        <strain evidence="4">ATCC 23168 / DSM 4126 / NBRC 15989 / NCIMB 1408 / VKM B-1430 / H-43</strain>
    </source>
</reference>
<feature type="domain" description="PH" evidence="2">
    <location>
        <begin position="14"/>
        <end position="131"/>
    </location>
</feature>
<dbReference type="STRING" id="643867.Ftrac_2023"/>
<sequence>MLFSIPIAYYVKGFSLEMSVKVGPLFNLGAFVLLGCIPTLIIHSSHYWRNKNLKLYIDEDNGLITIDQEQKLQYDLASLECTEHLALSKKRNEDGKFRIITPWSNYSYIKIKTRDQKVYKISSTVINSEDFPVELTEKKYTFWPTLF</sequence>
<organism evidence="3 4">
    <name type="scientific">Marivirga tractuosa (strain ATCC 23168 / DSM 4126 / NBRC 15989 / NCIMB 1408 / VKM B-1430 / H-43)</name>
    <name type="common">Microscilla tractuosa</name>
    <name type="synonym">Flexibacter tractuosus</name>
    <dbReference type="NCBI Taxonomy" id="643867"/>
    <lineage>
        <taxon>Bacteria</taxon>
        <taxon>Pseudomonadati</taxon>
        <taxon>Bacteroidota</taxon>
        <taxon>Cytophagia</taxon>
        <taxon>Cytophagales</taxon>
        <taxon>Marivirgaceae</taxon>
        <taxon>Marivirga</taxon>
    </lineage>
</organism>
<accession>E4TTV3</accession>
<evidence type="ECO:0000259" key="2">
    <source>
        <dbReference type="Pfam" id="PF26566"/>
    </source>
</evidence>
<proteinExistence type="predicted"/>
<dbReference type="OrthoDB" id="980650at2"/>
<keyword evidence="1" id="KW-1133">Transmembrane helix</keyword>
<evidence type="ECO:0000313" key="4">
    <source>
        <dbReference type="Proteomes" id="UP000008720"/>
    </source>
</evidence>
<evidence type="ECO:0000313" key="3">
    <source>
        <dbReference type="EMBL" id="ADR22008.1"/>
    </source>
</evidence>
<dbReference type="Pfam" id="PF26566">
    <property type="entry name" value="PH_40"/>
    <property type="match status" value="1"/>
</dbReference>
<keyword evidence="1" id="KW-0472">Membrane</keyword>
<dbReference type="HOGENOM" id="CLU_1765832_0_0_10"/>
<name>E4TTV3_MARTH</name>
<dbReference type="eggNOG" id="ENOG50348N5">
    <property type="taxonomic scope" value="Bacteria"/>
</dbReference>
<feature type="transmembrane region" description="Helical" evidence="1">
    <location>
        <begin position="25"/>
        <end position="44"/>
    </location>
</feature>
<evidence type="ECO:0000256" key="1">
    <source>
        <dbReference type="SAM" id="Phobius"/>
    </source>
</evidence>
<dbReference type="AlphaFoldDB" id="E4TTV3"/>
<dbReference type="RefSeq" id="WP_013454151.1">
    <property type="nucleotide sequence ID" value="NC_014759.1"/>
</dbReference>
<dbReference type="Proteomes" id="UP000008720">
    <property type="component" value="Chromosome"/>
</dbReference>
<dbReference type="EMBL" id="CP002349">
    <property type="protein sequence ID" value="ADR22008.1"/>
    <property type="molecule type" value="Genomic_DNA"/>
</dbReference>